<evidence type="ECO:0000259" key="1">
    <source>
        <dbReference type="Pfam" id="PF13508"/>
    </source>
</evidence>
<dbReference type="InterPro" id="IPR000182">
    <property type="entry name" value="GNAT_dom"/>
</dbReference>
<proteinExistence type="predicted"/>
<keyword evidence="2" id="KW-0808">Transferase</keyword>
<dbReference type="Pfam" id="PF13508">
    <property type="entry name" value="Acetyltransf_7"/>
    <property type="match status" value="1"/>
</dbReference>
<evidence type="ECO:0000313" key="3">
    <source>
        <dbReference type="Proteomes" id="UP000011083"/>
    </source>
</evidence>
<dbReference type="OrthoDB" id="10039976at2759"/>
<dbReference type="InterPro" id="IPR016181">
    <property type="entry name" value="Acyl_CoA_acyltransferase"/>
</dbReference>
<dbReference type="Gene3D" id="3.40.630.30">
    <property type="match status" value="1"/>
</dbReference>
<protein>
    <submittedName>
        <fullName evidence="2">Acetyltransferase, GNAT superfamily protein</fullName>
    </submittedName>
</protein>
<dbReference type="RefSeq" id="XP_004342545.1">
    <property type="nucleotide sequence ID" value="XM_004342496.1"/>
</dbReference>
<dbReference type="KEGG" id="acan:ACA1_185850"/>
<name>L8H789_ACACF</name>
<dbReference type="SUPFAM" id="SSF55729">
    <property type="entry name" value="Acyl-CoA N-acyltransferases (Nat)"/>
    <property type="match status" value="1"/>
</dbReference>
<dbReference type="GO" id="GO:0016747">
    <property type="term" value="F:acyltransferase activity, transferring groups other than amino-acyl groups"/>
    <property type="evidence" value="ECO:0007669"/>
    <property type="project" value="InterPro"/>
</dbReference>
<evidence type="ECO:0000313" key="2">
    <source>
        <dbReference type="EMBL" id="ELR20351.1"/>
    </source>
</evidence>
<feature type="domain" description="N-acetyltransferase" evidence="1">
    <location>
        <begin position="67"/>
        <end position="126"/>
    </location>
</feature>
<dbReference type="GeneID" id="14921201"/>
<dbReference type="EMBL" id="KB007920">
    <property type="protein sequence ID" value="ELR20351.1"/>
    <property type="molecule type" value="Genomic_DNA"/>
</dbReference>
<gene>
    <name evidence="2" type="ORF">ACA1_185850</name>
</gene>
<keyword evidence="3" id="KW-1185">Reference proteome</keyword>
<accession>L8H789</accession>
<dbReference type="VEuPathDB" id="AmoebaDB:ACA1_185850"/>
<reference evidence="2 3" key="1">
    <citation type="journal article" date="2013" name="Genome Biol.">
        <title>Genome of Acanthamoeba castellanii highlights extensive lateral gene transfer and early evolution of tyrosine kinase signaling.</title>
        <authorList>
            <person name="Clarke M."/>
            <person name="Lohan A.J."/>
            <person name="Liu B."/>
            <person name="Lagkouvardos I."/>
            <person name="Roy S."/>
            <person name="Zafar N."/>
            <person name="Bertelli C."/>
            <person name="Schilde C."/>
            <person name="Kianianmomeni A."/>
            <person name="Burglin T.R."/>
            <person name="Frech C."/>
            <person name="Turcotte B."/>
            <person name="Kopec K.O."/>
            <person name="Synnott J.M."/>
            <person name="Choo C."/>
            <person name="Paponov I."/>
            <person name="Finkler A."/>
            <person name="Soon Heng Tan C."/>
            <person name="Hutchins A.P."/>
            <person name="Weinmeier T."/>
            <person name="Rattei T."/>
            <person name="Chu J.S."/>
            <person name="Gimenez G."/>
            <person name="Irimia M."/>
            <person name="Rigden D.J."/>
            <person name="Fitzpatrick D.A."/>
            <person name="Lorenzo-Morales J."/>
            <person name="Bateman A."/>
            <person name="Chiu C.H."/>
            <person name="Tang P."/>
            <person name="Hegemann P."/>
            <person name="Fromm H."/>
            <person name="Raoult D."/>
            <person name="Greub G."/>
            <person name="Miranda-Saavedra D."/>
            <person name="Chen N."/>
            <person name="Nash P."/>
            <person name="Ginger M.L."/>
            <person name="Horn M."/>
            <person name="Schaap P."/>
            <person name="Caler L."/>
            <person name="Loftus B."/>
        </authorList>
    </citation>
    <scope>NUCLEOTIDE SEQUENCE [LARGE SCALE GENOMIC DNA]</scope>
    <source>
        <strain evidence="2 3">Neff</strain>
    </source>
</reference>
<sequence>MSAVGLDLSQEEPVHDLSLPLMLLFIANAETPADEGGQDQVLAHACLEAFDAEHEDLRDEAKIEDGGVVAKGLLTLLIVDRHHRAEGLGRRMVEELGRLAAMSFGMSSLCLTCEQDKRGFYERCGFCFITTAHETEKGQHLLWMKRQLSA</sequence>
<dbReference type="Proteomes" id="UP000011083">
    <property type="component" value="Unassembled WGS sequence"/>
</dbReference>
<dbReference type="AlphaFoldDB" id="L8H789"/>
<organism evidence="2 3">
    <name type="scientific">Acanthamoeba castellanii (strain ATCC 30010 / Neff)</name>
    <dbReference type="NCBI Taxonomy" id="1257118"/>
    <lineage>
        <taxon>Eukaryota</taxon>
        <taxon>Amoebozoa</taxon>
        <taxon>Discosea</taxon>
        <taxon>Longamoebia</taxon>
        <taxon>Centramoebida</taxon>
        <taxon>Acanthamoebidae</taxon>
        <taxon>Acanthamoeba</taxon>
    </lineage>
</organism>